<evidence type="ECO:0000256" key="2">
    <source>
        <dbReference type="RuleBase" id="RU000363"/>
    </source>
</evidence>
<dbReference type="Proteomes" id="UP000184268">
    <property type="component" value="Unassembled WGS sequence"/>
</dbReference>
<keyword evidence="4" id="KW-1185">Reference proteome</keyword>
<dbReference type="AlphaFoldDB" id="A0A1M5VD78"/>
<dbReference type="Pfam" id="PF00106">
    <property type="entry name" value="adh_short"/>
    <property type="match status" value="1"/>
</dbReference>
<reference evidence="3 4" key="1">
    <citation type="submission" date="2016-11" db="EMBL/GenBank/DDBJ databases">
        <authorList>
            <person name="Jaros S."/>
            <person name="Januszkiewicz K."/>
            <person name="Wedrychowicz H."/>
        </authorList>
    </citation>
    <scope>NUCLEOTIDE SEQUENCE [LARGE SCALE GENOMIC DNA]</scope>
    <source>
        <strain evidence="3 4">DSM 16917</strain>
    </source>
</reference>
<evidence type="ECO:0000256" key="1">
    <source>
        <dbReference type="ARBA" id="ARBA00006484"/>
    </source>
</evidence>
<dbReference type="InterPro" id="IPR002347">
    <property type="entry name" value="SDR_fam"/>
</dbReference>
<sequence>MAKSSPVALVTGASRGIGREICLQLAERGIQVWCAARQVAAAQATAEAIEAQGGRARAVSLEVRSSSQVDTLLAQIESEGGLDLLINNAGVYLDATLSLPELDDLTLHQTLETNLYGPIYLCRAALPGMMQRCFGRIVNVSSGYGALADMGPKITAYRISKAGLNALTAVLAAEVVEQDIKVNSVCPGWVRTDMGGPEADRSPQQAAADIVWAATLPSDGPSGQFLRDRRAIPW</sequence>
<comment type="similarity">
    <text evidence="1 2">Belongs to the short-chain dehydrogenases/reductases (SDR) family.</text>
</comment>
<gene>
    <name evidence="3" type="ORF">SAMN02745129_2718</name>
</gene>
<dbReference type="PRINTS" id="PR00080">
    <property type="entry name" value="SDRFAMILY"/>
</dbReference>
<dbReference type="EMBL" id="FQXG01000004">
    <property type="protein sequence ID" value="SHH73175.1"/>
    <property type="molecule type" value="Genomic_DNA"/>
</dbReference>
<evidence type="ECO:0000313" key="4">
    <source>
        <dbReference type="Proteomes" id="UP000184268"/>
    </source>
</evidence>
<dbReference type="PRINTS" id="PR00081">
    <property type="entry name" value="GDHRDH"/>
</dbReference>
<protein>
    <submittedName>
        <fullName evidence="3">Short-chain dehydrogenase</fullName>
    </submittedName>
</protein>
<dbReference type="SUPFAM" id="SSF51735">
    <property type="entry name" value="NAD(P)-binding Rossmann-fold domains"/>
    <property type="match status" value="1"/>
</dbReference>
<accession>A0A1M5VD78</accession>
<dbReference type="Gene3D" id="3.40.50.720">
    <property type="entry name" value="NAD(P)-binding Rossmann-like Domain"/>
    <property type="match status" value="1"/>
</dbReference>
<dbReference type="OrthoDB" id="5786478at2"/>
<dbReference type="PANTHER" id="PTHR42879">
    <property type="entry name" value="3-OXOACYL-(ACYL-CARRIER-PROTEIN) REDUCTASE"/>
    <property type="match status" value="1"/>
</dbReference>
<dbReference type="PANTHER" id="PTHR42879:SF2">
    <property type="entry name" value="3-OXOACYL-[ACYL-CARRIER-PROTEIN] REDUCTASE FABG"/>
    <property type="match status" value="1"/>
</dbReference>
<dbReference type="STRING" id="299255.SAMN02745129_2718"/>
<evidence type="ECO:0000313" key="3">
    <source>
        <dbReference type="EMBL" id="SHH73175.1"/>
    </source>
</evidence>
<dbReference type="InterPro" id="IPR050259">
    <property type="entry name" value="SDR"/>
</dbReference>
<organism evidence="3 4">
    <name type="scientific">Ferrimonas marina</name>
    <dbReference type="NCBI Taxonomy" id="299255"/>
    <lineage>
        <taxon>Bacteria</taxon>
        <taxon>Pseudomonadati</taxon>
        <taxon>Pseudomonadota</taxon>
        <taxon>Gammaproteobacteria</taxon>
        <taxon>Alteromonadales</taxon>
        <taxon>Ferrimonadaceae</taxon>
        <taxon>Ferrimonas</taxon>
    </lineage>
</organism>
<proteinExistence type="inferred from homology"/>
<dbReference type="RefSeq" id="WP_067656477.1">
    <property type="nucleotide sequence ID" value="NZ_FQXG01000004.1"/>
</dbReference>
<name>A0A1M5VD78_9GAMM</name>
<dbReference type="InterPro" id="IPR036291">
    <property type="entry name" value="NAD(P)-bd_dom_sf"/>
</dbReference>